<dbReference type="SUPFAM" id="SSF53448">
    <property type="entry name" value="Nucleotide-diphospho-sugar transferases"/>
    <property type="match status" value="1"/>
</dbReference>
<dbReference type="eggNOG" id="COG1216">
    <property type="taxonomic scope" value="Bacteria"/>
</dbReference>
<keyword evidence="2" id="KW-1185">Reference proteome</keyword>
<dbReference type="AlphaFoldDB" id="I0ENZ4"/>
<protein>
    <recommendedName>
        <fullName evidence="3">Glycosyltransferase 2-like domain-containing protein</fullName>
    </recommendedName>
</protein>
<dbReference type="InterPro" id="IPR050834">
    <property type="entry name" value="Glycosyltransf_2"/>
</dbReference>
<proteinExistence type="predicted"/>
<dbReference type="Gene3D" id="3.40.50.150">
    <property type="entry name" value="Vaccinia Virus protein VP39"/>
    <property type="match status" value="1"/>
</dbReference>
<reference evidence="2" key="1">
    <citation type="submission" date="2012-04" db="EMBL/GenBank/DDBJ databases">
        <title>Complete genome sequence of Helicobacter cetorum strain MIT 00-7128.</title>
        <authorList>
            <person name="Kersulyte D."/>
            <person name="Berg D.E."/>
        </authorList>
    </citation>
    <scope>NUCLEOTIDE SEQUENCE [LARGE SCALE GENOMIC DNA]</scope>
    <source>
        <strain evidence="2">MIT 00-7128</strain>
    </source>
</reference>
<accession>I0ENZ4</accession>
<dbReference type="EMBL" id="CP003479">
    <property type="protein sequence ID" value="AFI04663.1"/>
    <property type="molecule type" value="Genomic_DNA"/>
</dbReference>
<dbReference type="InterPro" id="IPR029063">
    <property type="entry name" value="SAM-dependent_MTases_sf"/>
</dbReference>
<dbReference type="HOGENOM" id="CLU_292362_0_0_7"/>
<dbReference type="SUPFAM" id="SSF53335">
    <property type="entry name" value="S-adenosyl-L-methionine-dependent methyltransferases"/>
    <property type="match status" value="1"/>
</dbReference>
<dbReference type="Gene3D" id="3.90.550.10">
    <property type="entry name" value="Spore Coat Polysaccharide Biosynthesis Protein SpsA, Chain A"/>
    <property type="match status" value="1"/>
</dbReference>
<dbReference type="PATRIC" id="fig|182217.3.peg.1485"/>
<dbReference type="eggNOG" id="COG2227">
    <property type="taxonomic scope" value="Bacteria"/>
</dbReference>
<sequence>MKELSLIVVISTSLSRLESLLKALKSVYSQDLEPTRIYIISDYSIEKEHALLVEKVQSLRESLGLKESFKTFIHPNARTKHHSNTGSNNTAIFKILAQMLFKQNLEILKNTFIAFLDDDDTWEKSYLKTIKENILTNPMQIIATACAFKRIEEKQLMIMTPKAKDLSLERAFIKNINMQTSNLCVNLEVLLNIGCFDESLKSGADRDLCMRLINYASLYHKEVKCIDTCLVNHYALKHERVSNNKQAKQEGLEVFYRKYFDLFSPDAQEKSLQRAKKLFDYTHDKPQLLHTPFLELKEFKPTPKKLELVIGTISRSKKNLTALLQSFENLLKLYKDDLKEYHFYILDNAKKGFLDEVFANFKHLNLVRLRYVEHGYIAQNRTFLQQHLYQKFKDSPNKIFWLIDDDHLFCVQSKKGDFTPNYFYHIAKSKSLGYDALFCLNSHIPPLPFSSALRVQLLDFYYHLLHLKAHKFTPKSNSPMQDFYYDYSNSHFEHLEYPYFIDVDLKTLLEQTLLLKEGVSVFRHITFEPKDLGQITQKYSVYRGGNTLVFNAQLLNTPNYVLDSTRYNRRSDFNWAIINANLFRYQLGEMILPLKHDRTLDTTPFKQDGEKFYSDLQSLVFYRFFNDLTKNLNANDEILNALLDKTNAFIKDLMSRVYANLLRVLHLIDLILDVLNPFKEIDKNLISDNIEMLLNFKMHVQNQKENFKTLNPYTLDFAKKVRKDLRHKLNQSYSKENIHDLTIINLAEKYSPKTILDYGAGKCNIINTLSQNTNASAYDIDKETLKKHAKKEICLVDDIFSHHQSYDLILCNLVLCFVDNAINEYIMSQINQKLIDDGIAIISVCSPFYDEIAHTSSRHQGRNPKKPYTDTFLYEKYTVYNNYRTDYHRPFSYYEKLFISNGFKILKVVESVGINTETYQNIAEHNIFVLQKTLPTKPLILTPIPLCALRVPRDTKNLIVCGLPKNAQITDLWYFFKRLNTDDKIIIYTDCFNSKILEYLNMYNNYVEKHKNTIIALIKTEQGQQTLENFLTKNTDAKLHFI</sequence>
<dbReference type="PANTHER" id="PTHR43685:SF2">
    <property type="entry name" value="GLYCOSYLTRANSFERASE 2-LIKE DOMAIN-CONTAINING PROTEIN"/>
    <property type="match status" value="1"/>
</dbReference>
<dbReference type="RefSeq" id="WP_014661530.1">
    <property type="nucleotide sequence ID" value="NC_017737.1"/>
</dbReference>
<evidence type="ECO:0000313" key="2">
    <source>
        <dbReference type="Proteomes" id="UP000005010"/>
    </source>
</evidence>
<gene>
    <name evidence="1" type="ordered locus">HCW_07025</name>
</gene>
<organism evidence="1 2">
    <name type="scientific">Helicobacter cetorum (strain ATCC BAA-429 / MIT 00-7128)</name>
    <dbReference type="NCBI Taxonomy" id="182217"/>
    <lineage>
        <taxon>Bacteria</taxon>
        <taxon>Pseudomonadati</taxon>
        <taxon>Campylobacterota</taxon>
        <taxon>Epsilonproteobacteria</taxon>
        <taxon>Campylobacterales</taxon>
        <taxon>Helicobacteraceae</taxon>
        <taxon>Helicobacter</taxon>
    </lineage>
</organism>
<evidence type="ECO:0008006" key="3">
    <source>
        <dbReference type="Google" id="ProtNLM"/>
    </source>
</evidence>
<dbReference type="STRING" id="182217.HCW_07025"/>
<evidence type="ECO:0000313" key="1">
    <source>
        <dbReference type="EMBL" id="AFI04663.1"/>
    </source>
</evidence>
<dbReference type="PANTHER" id="PTHR43685">
    <property type="entry name" value="GLYCOSYLTRANSFERASE"/>
    <property type="match status" value="1"/>
</dbReference>
<name>I0ENZ4_HELC0</name>
<dbReference type="CDD" id="cd00761">
    <property type="entry name" value="Glyco_tranf_GTA_type"/>
    <property type="match status" value="1"/>
</dbReference>
<dbReference type="InterPro" id="IPR029044">
    <property type="entry name" value="Nucleotide-diphossugar_trans"/>
</dbReference>
<dbReference type="Proteomes" id="UP000005010">
    <property type="component" value="Chromosome"/>
</dbReference>
<dbReference type="KEGG" id="hce:HCW_07025"/>